<dbReference type="Gene3D" id="3.30.70.330">
    <property type="match status" value="1"/>
</dbReference>
<comment type="caution">
    <text evidence="4">The sequence shown here is derived from an EMBL/GenBank/DDBJ whole genome shotgun (WGS) entry which is preliminary data.</text>
</comment>
<feature type="compositionally biased region" description="Low complexity" evidence="2">
    <location>
        <begin position="228"/>
        <end position="240"/>
    </location>
</feature>
<evidence type="ECO:0000259" key="3">
    <source>
        <dbReference type="PROSITE" id="PS50102"/>
    </source>
</evidence>
<dbReference type="GO" id="GO:0003723">
    <property type="term" value="F:RNA binding"/>
    <property type="evidence" value="ECO:0007669"/>
    <property type="project" value="UniProtKB-UniRule"/>
</dbReference>
<dbReference type="PROSITE" id="PS50102">
    <property type="entry name" value="RRM"/>
    <property type="match status" value="1"/>
</dbReference>
<proteinExistence type="predicted"/>
<dbReference type="InterPro" id="IPR035979">
    <property type="entry name" value="RBD_domain_sf"/>
</dbReference>
<dbReference type="Proteomes" id="UP000822688">
    <property type="component" value="Chromosome V"/>
</dbReference>
<dbReference type="Pfam" id="PF00076">
    <property type="entry name" value="RRM_1"/>
    <property type="match status" value="1"/>
</dbReference>
<dbReference type="SMART" id="SM00360">
    <property type="entry name" value="RRM"/>
    <property type="match status" value="1"/>
</dbReference>
<dbReference type="InterPro" id="IPR058942">
    <property type="entry name" value="AT3G52170-like"/>
</dbReference>
<sequence>MASRMWSRHANSMSHLIPSCHRLLCNNLSSSVASFAPEDRYAVGAAALEEDGRTSEKKKERLSRQERTALVESFVIKHLEAHGGAFPSVSAVLKETGGGRSAVKDILNDVESRFTQLTSRETVTSSDGRSTIDGAMEESFGVGPASAEVFGQDALMSSGTSSDDREYSDEEFDTEDVSNEETIEELGGISEAERKSVTFTNGQMIGSSHGEIETHSGLWSRLKKLGSLSKQQPSSQGSPSVALNGSSNDSTKECGVTPGFVALSFSNVTELNIRSLQNQQLEERHGLFVRYLSPQATPNDLKEAFGDCGEIVRAQAIKPRTHQKYTYGFVDFKTAKALQKALEKDKVYIKGVRIRKEPSSSTPKTPDRNGKSSLGDVPSTRNADDSSGSFLGPSRAKKIRGAGFTVAVEGVPLHIPLTEVQKALSKYGEITSSSRKEVGHGDHTAILEFKGDGARERALSGRTVHLSGMQYTISRLDLVKTSVVRLSNVGAGVRTVQIQAACELIGRVEKVVTRCDGIVDVYFHSTELENMPRIMSRLNEVKVGGELLQAQPSSSIDLSSYLSLMRTRDGEEWLHQESERMLGRVESALKHLMVDVEDLLCVVKMKREYTPL</sequence>
<feature type="region of interest" description="Disordered" evidence="2">
    <location>
        <begin position="155"/>
        <end position="195"/>
    </location>
</feature>
<dbReference type="CDD" id="cd00590">
    <property type="entry name" value="RRM_SF"/>
    <property type="match status" value="1"/>
</dbReference>
<dbReference type="AlphaFoldDB" id="A0A8T0HWY6"/>
<dbReference type="EMBL" id="CM026426">
    <property type="protein sequence ID" value="KAG0575191.1"/>
    <property type="molecule type" value="Genomic_DNA"/>
</dbReference>
<accession>A0A8T0HWY6</accession>
<reference evidence="4" key="1">
    <citation type="submission" date="2020-06" db="EMBL/GenBank/DDBJ databases">
        <title>WGS assembly of Ceratodon purpureus strain R40.</title>
        <authorList>
            <person name="Carey S.B."/>
            <person name="Jenkins J."/>
            <person name="Shu S."/>
            <person name="Lovell J.T."/>
            <person name="Sreedasyam A."/>
            <person name="Maumus F."/>
            <person name="Tiley G.P."/>
            <person name="Fernandez-Pozo N."/>
            <person name="Barry K."/>
            <person name="Chen C."/>
            <person name="Wang M."/>
            <person name="Lipzen A."/>
            <person name="Daum C."/>
            <person name="Saski C.A."/>
            <person name="Payton A.C."/>
            <person name="Mcbreen J.C."/>
            <person name="Conrad R.E."/>
            <person name="Kollar L.M."/>
            <person name="Olsson S."/>
            <person name="Huttunen S."/>
            <person name="Landis J.B."/>
            <person name="Wickett N.J."/>
            <person name="Johnson M.G."/>
            <person name="Rensing S.A."/>
            <person name="Grimwood J."/>
            <person name="Schmutz J."/>
            <person name="Mcdaniel S.F."/>
        </authorList>
    </citation>
    <scope>NUCLEOTIDE SEQUENCE</scope>
    <source>
        <strain evidence="4">R40</strain>
    </source>
</reference>
<feature type="compositionally biased region" description="Acidic residues" evidence="2">
    <location>
        <begin position="166"/>
        <end position="184"/>
    </location>
</feature>
<dbReference type="PANTHER" id="PTHR34568">
    <property type="entry name" value="RRM DOMAIN-CONTAINING PROTEIN"/>
    <property type="match status" value="1"/>
</dbReference>
<keyword evidence="5" id="KW-1185">Reference proteome</keyword>
<feature type="region of interest" description="Disordered" evidence="2">
    <location>
        <begin position="354"/>
        <end position="394"/>
    </location>
</feature>
<evidence type="ECO:0000256" key="2">
    <source>
        <dbReference type="SAM" id="MobiDB-lite"/>
    </source>
</evidence>
<keyword evidence="1" id="KW-0694">RNA-binding</keyword>
<evidence type="ECO:0000313" key="4">
    <source>
        <dbReference type="EMBL" id="KAG0575191.1"/>
    </source>
</evidence>
<evidence type="ECO:0000256" key="1">
    <source>
        <dbReference type="PROSITE-ProRule" id="PRU00176"/>
    </source>
</evidence>
<dbReference type="SUPFAM" id="SSF54928">
    <property type="entry name" value="RNA-binding domain, RBD"/>
    <property type="match status" value="1"/>
</dbReference>
<feature type="domain" description="RRM" evidence="3">
    <location>
        <begin position="285"/>
        <end position="361"/>
    </location>
</feature>
<organism evidence="4 5">
    <name type="scientific">Ceratodon purpureus</name>
    <name type="common">Fire moss</name>
    <name type="synonym">Dicranum purpureum</name>
    <dbReference type="NCBI Taxonomy" id="3225"/>
    <lineage>
        <taxon>Eukaryota</taxon>
        <taxon>Viridiplantae</taxon>
        <taxon>Streptophyta</taxon>
        <taxon>Embryophyta</taxon>
        <taxon>Bryophyta</taxon>
        <taxon>Bryophytina</taxon>
        <taxon>Bryopsida</taxon>
        <taxon>Dicranidae</taxon>
        <taxon>Pseudoditrichales</taxon>
        <taxon>Ditrichaceae</taxon>
        <taxon>Ceratodon</taxon>
    </lineage>
</organism>
<dbReference type="InterPro" id="IPR000504">
    <property type="entry name" value="RRM_dom"/>
</dbReference>
<evidence type="ECO:0000313" key="5">
    <source>
        <dbReference type="Proteomes" id="UP000822688"/>
    </source>
</evidence>
<feature type="region of interest" description="Disordered" evidence="2">
    <location>
        <begin position="228"/>
        <end position="250"/>
    </location>
</feature>
<gene>
    <name evidence="4" type="ORF">KC19_VG325500</name>
</gene>
<dbReference type="InterPro" id="IPR058941">
    <property type="entry name" value="HTH_AT3G52170-like"/>
</dbReference>
<dbReference type="PANTHER" id="PTHR34568:SF5">
    <property type="entry name" value="RNA-BINDING (RRM_RBD_RNP MOTIFS) FAMILY PROTEIN"/>
    <property type="match status" value="1"/>
</dbReference>
<protein>
    <recommendedName>
        <fullName evidence="3">RRM domain-containing protein</fullName>
    </recommendedName>
</protein>
<dbReference type="InterPro" id="IPR012677">
    <property type="entry name" value="Nucleotide-bd_a/b_plait_sf"/>
</dbReference>
<feature type="compositionally biased region" description="Polar residues" evidence="2">
    <location>
        <begin position="379"/>
        <end position="389"/>
    </location>
</feature>
<name>A0A8T0HWY6_CERPU</name>
<dbReference type="Pfam" id="PF25896">
    <property type="entry name" value="HTH_AT3G52170"/>
    <property type="match status" value="1"/>
</dbReference>